<feature type="transmembrane region" description="Helical" evidence="6">
    <location>
        <begin position="269"/>
        <end position="288"/>
    </location>
</feature>
<keyword evidence="5 6" id="KW-0472">Membrane</keyword>
<gene>
    <name evidence="8" type="ORF">LX76_00299</name>
</gene>
<protein>
    <submittedName>
        <fullName evidence="8">Putative MFS family arabinose efflux permease</fullName>
    </submittedName>
</protein>
<feature type="domain" description="Major facilitator superfamily (MFS) profile" evidence="7">
    <location>
        <begin position="4"/>
        <end position="390"/>
    </location>
</feature>
<feature type="transmembrane region" description="Helical" evidence="6">
    <location>
        <begin position="231"/>
        <end position="257"/>
    </location>
</feature>
<reference evidence="8 9" key="1">
    <citation type="submission" date="2018-06" db="EMBL/GenBank/DDBJ databases">
        <title>Genomic Encyclopedia of Archaeal and Bacterial Type Strains, Phase II (KMG-II): from individual species to whole genera.</title>
        <authorList>
            <person name="Goeker M."/>
        </authorList>
    </citation>
    <scope>NUCLEOTIDE SEQUENCE [LARGE SCALE GENOMIC DNA]</scope>
    <source>
        <strain evidence="8 9">DSM 18774</strain>
    </source>
</reference>
<dbReference type="InterPro" id="IPR050189">
    <property type="entry name" value="MFS_Efflux_Transporters"/>
</dbReference>
<feature type="transmembrane region" description="Helical" evidence="6">
    <location>
        <begin position="325"/>
        <end position="344"/>
    </location>
</feature>
<feature type="transmembrane region" description="Helical" evidence="6">
    <location>
        <begin position="161"/>
        <end position="179"/>
    </location>
</feature>
<dbReference type="GO" id="GO:0022857">
    <property type="term" value="F:transmembrane transporter activity"/>
    <property type="evidence" value="ECO:0007669"/>
    <property type="project" value="InterPro"/>
</dbReference>
<feature type="transmembrane region" description="Helical" evidence="6">
    <location>
        <begin position="200"/>
        <end position="219"/>
    </location>
</feature>
<comment type="subcellular location">
    <subcellularLocation>
        <location evidence="1">Cell membrane</location>
        <topology evidence="1">Multi-pass membrane protein</topology>
    </subcellularLocation>
</comment>
<dbReference type="Proteomes" id="UP000249538">
    <property type="component" value="Unassembled WGS sequence"/>
</dbReference>
<dbReference type="Pfam" id="PF07690">
    <property type="entry name" value="MFS_1"/>
    <property type="match status" value="1"/>
</dbReference>
<dbReference type="InterPro" id="IPR020846">
    <property type="entry name" value="MFS_dom"/>
</dbReference>
<keyword evidence="4 6" id="KW-1133">Transmembrane helix</keyword>
<sequence length="390" mass="39787">MRAGIVCLVLAYVLSQFYRAFLAVLTPVLKSELGATAEDLAAASGLWFLAFALMQLPVGWALDHIGPRLTSAVLLAVGGGGGALVFATAQGPGAISLAMALIGVGCAPVLMAAYYIFARIYSPAVFGTLAGAVIGIGSLGNIAGSLPLAWTVEAFGWRETLFALAAVTLATAAAIALLVRDPARPEGGARGSVLDLLRMPALWPVLVMMVVCYAPAAGLRGLWIGPYYTDVFAASAAQIGAATLVMGLAMVAGNFAYGPLDRALGTRKGVILGGNLATAACLLALWAFPTAGGLGTLALFAGIGLFGASFPMVIAHGRAFVPPQLMGRGVTLLNFFGLGAAGIAQFVTGRIHHAAPSTPPEAPYAALFLFFALALLAGCAVYAFAQDRTD</sequence>
<name>A0A2W7REE3_9RHOB</name>
<evidence type="ECO:0000256" key="5">
    <source>
        <dbReference type="ARBA" id="ARBA00023136"/>
    </source>
</evidence>
<evidence type="ECO:0000256" key="3">
    <source>
        <dbReference type="ARBA" id="ARBA00022692"/>
    </source>
</evidence>
<keyword evidence="2" id="KW-1003">Cell membrane</keyword>
<evidence type="ECO:0000313" key="8">
    <source>
        <dbReference type="EMBL" id="PZX58794.1"/>
    </source>
</evidence>
<dbReference type="EMBL" id="QKZS01000001">
    <property type="protein sequence ID" value="PZX58794.1"/>
    <property type="molecule type" value="Genomic_DNA"/>
</dbReference>
<dbReference type="SUPFAM" id="SSF103473">
    <property type="entry name" value="MFS general substrate transporter"/>
    <property type="match status" value="1"/>
</dbReference>
<dbReference type="GO" id="GO:0005886">
    <property type="term" value="C:plasma membrane"/>
    <property type="evidence" value="ECO:0007669"/>
    <property type="project" value="UniProtKB-SubCell"/>
</dbReference>
<evidence type="ECO:0000256" key="4">
    <source>
        <dbReference type="ARBA" id="ARBA00022989"/>
    </source>
</evidence>
<organism evidence="8 9">
    <name type="scientific">Cereibacter changlensis</name>
    <dbReference type="NCBI Taxonomy" id="402884"/>
    <lineage>
        <taxon>Bacteria</taxon>
        <taxon>Pseudomonadati</taxon>
        <taxon>Pseudomonadota</taxon>
        <taxon>Alphaproteobacteria</taxon>
        <taxon>Rhodobacterales</taxon>
        <taxon>Paracoccaceae</taxon>
        <taxon>Cereibacter</taxon>
    </lineage>
</organism>
<proteinExistence type="predicted"/>
<dbReference type="InterPro" id="IPR036259">
    <property type="entry name" value="MFS_trans_sf"/>
</dbReference>
<dbReference type="PANTHER" id="PTHR43124:SF3">
    <property type="entry name" value="CHLORAMPHENICOL EFFLUX PUMP RV0191"/>
    <property type="match status" value="1"/>
</dbReference>
<dbReference type="Gene3D" id="1.20.1250.20">
    <property type="entry name" value="MFS general substrate transporter like domains"/>
    <property type="match status" value="2"/>
</dbReference>
<dbReference type="AlphaFoldDB" id="A0A2W7REE3"/>
<feature type="transmembrane region" description="Helical" evidence="6">
    <location>
        <begin position="124"/>
        <end position="149"/>
    </location>
</feature>
<dbReference type="PANTHER" id="PTHR43124">
    <property type="entry name" value="PURINE EFFLUX PUMP PBUE"/>
    <property type="match status" value="1"/>
</dbReference>
<feature type="transmembrane region" description="Helical" evidence="6">
    <location>
        <begin position="364"/>
        <end position="385"/>
    </location>
</feature>
<evidence type="ECO:0000256" key="2">
    <source>
        <dbReference type="ARBA" id="ARBA00022475"/>
    </source>
</evidence>
<evidence type="ECO:0000256" key="6">
    <source>
        <dbReference type="SAM" id="Phobius"/>
    </source>
</evidence>
<feature type="transmembrane region" description="Helical" evidence="6">
    <location>
        <begin position="69"/>
        <end position="89"/>
    </location>
</feature>
<feature type="transmembrane region" description="Helical" evidence="6">
    <location>
        <begin position="95"/>
        <end position="117"/>
    </location>
</feature>
<evidence type="ECO:0000313" key="9">
    <source>
        <dbReference type="Proteomes" id="UP000249538"/>
    </source>
</evidence>
<keyword evidence="3 6" id="KW-0812">Transmembrane</keyword>
<feature type="transmembrane region" description="Helical" evidence="6">
    <location>
        <begin position="43"/>
        <end position="62"/>
    </location>
</feature>
<feature type="transmembrane region" description="Helical" evidence="6">
    <location>
        <begin position="294"/>
        <end position="313"/>
    </location>
</feature>
<accession>A0A2W7REE3</accession>
<dbReference type="InterPro" id="IPR011701">
    <property type="entry name" value="MFS"/>
</dbReference>
<evidence type="ECO:0000256" key="1">
    <source>
        <dbReference type="ARBA" id="ARBA00004651"/>
    </source>
</evidence>
<comment type="caution">
    <text evidence="8">The sequence shown here is derived from an EMBL/GenBank/DDBJ whole genome shotgun (WGS) entry which is preliminary data.</text>
</comment>
<dbReference type="RefSeq" id="WP_111467241.1">
    <property type="nucleotide sequence ID" value="NZ_QKZS01000001.1"/>
</dbReference>
<dbReference type="PROSITE" id="PS50850">
    <property type="entry name" value="MFS"/>
    <property type="match status" value="1"/>
</dbReference>
<evidence type="ECO:0000259" key="7">
    <source>
        <dbReference type="PROSITE" id="PS50850"/>
    </source>
</evidence>